<dbReference type="OrthoDB" id="291007at2759"/>
<reference evidence="1 2" key="1">
    <citation type="submission" date="2013-12" db="EMBL/GenBank/DDBJ databases">
        <title>Draft genome of the parsitic nematode Ancylostoma duodenale.</title>
        <authorList>
            <person name="Mitreva M."/>
        </authorList>
    </citation>
    <scope>NUCLEOTIDE SEQUENCE [LARGE SCALE GENOMIC DNA]</scope>
    <source>
        <strain evidence="1 2">Zhejiang</strain>
    </source>
</reference>
<sequence length="141" mass="15344">SRDAIRYVLEKGDSCFTEYIGRNGGHQDIIIGSECAEVSSLLLGRFLHSSCPLRAVKSHHSSAADFISLHFTSADVNQAIILGFSTDGSHFSHAHTHVKGALCTALSLYTTFAESELVLRAVDVQDDSRARPSLSTHTRSR</sequence>
<name>A0A0C2G5N1_9BILA</name>
<evidence type="ECO:0000313" key="1">
    <source>
        <dbReference type="EMBL" id="KIH52351.1"/>
    </source>
</evidence>
<feature type="non-terminal residue" evidence="1">
    <location>
        <position position="1"/>
    </location>
</feature>
<gene>
    <name evidence="1" type="ORF">ANCDUO_17548</name>
</gene>
<dbReference type="AlphaFoldDB" id="A0A0C2G5N1"/>
<dbReference type="Proteomes" id="UP000054047">
    <property type="component" value="Unassembled WGS sequence"/>
</dbReference>
<accession>A0A0C2G5N1</accession>
<proteinExistence type="predicted"/>
<keyword evidence="2" id="KW-1185">Reference proteome</keyword>
<protein>
    <submittedName>
        <fullName evidence="1">Uncharacterized protein</fullName>
    </submittedName>
</protein>
<organism evidence="1 2">
    <name type="scientific">Ancylostoma duodenale</name>
    <dbReference type="NCBI Taxonomy" id="51022"/>
    <lineage>
        <taxon>Eukaryota</taxon>
        <taxon>Metazoa</taxon>
        <taxon>Ecdysozoa</taxon>
        <taxon>Nematoda</taxon>
        <taxon>Chromadorea</taxon>
        <taxon>Rhabditida</taxon>
        <taxon>Rhabditina</taxon>
        <taxon>Rhabditomorpha</taxon>
        <taxon>Strongyloidea</taxon>
        <taxon>Ancylostomatidae</taxon>
        <taxon>Ancylostomatinae</taxon>
        <taxon>Ancylostoma</taxon>
    </lineage>
</organism>
<evidence type="ECO:0000313" key="2">
    <source>
        <dbReference type="Proteomes" id="UP000054047"/>
    </source>
</evidence>
<dbReference type="EMBL" id="KN743851">
    <property type="protein sequence ID" value="KIH52351.1"/>
    <property type="molecule type" value="Genomic_DNA"/>
</dbReference>